<dbReference type="Pfam" id="PF12974">
    <property type="entry name" value="Phosphonate-bd"/>
    <property type="match status" value="1"/>
</dbReference>
<gene>
    <name evidence="4" type="ORF">Dace_0235</name>
</gene>
<proteinExistence type="inferred from homology"/>
<organism evidence="4 5">
    <name type="scientific">Desulfuromonas acetoxidans (strain DSM 684 / 11070)</name>
    <dbReference type="NCBI Taxonomy" id="281689"/>
    <lineage>
        <taxon>Bacteria</taxon>
        <taxon>Pseudomonadati</taxon>
        <taxon>Thermodesulfobacteriota</taxon>
        <taxon>Desulfuromonadia</taxon>
        <taxon>Desulfuromonadales</taxon>
        <taxon>Desulfuromonadaceae</taxon>
        <taxon>Desulfuromonas</taxon>
    </lineage>
</organism>
<dbReference type="PANTHER" id="PTHR35841:SF1">
    <property type="entry name" value="PHOSPHONATES-BINDING PERIPLASMIC PROTEIN"/>
    <property type="match status" value="1"/>
</dbReference>
<dbReference type="SUPFAM" id="SSF53850">
    <property type="entry name" value="Periplasmic binding protein-like II"/>
    <property type="match status" value="1"/>
</dbReference>
<sequence>MKKCTYVIVFLALIALIYGLFWFSRVTIFSSEKPLHINFSRSAQTDNEPVEDPLRIAVSAMTSPQTTEALYRDLLELIGEHLDKPVAFVQRPTYEEIDDLLKNNRIDLAFVCSGSYALGHDDYGLQLLAIPIIKGQRVYHSDIIVAKDSPLTSLEALRDKRFTFTSKSSNSGCLAPTFLLAQRQETPQTFFASVTYSGTHDKAIHAVAHHICDGAAVDSLILNHMVKEQDPSALNVRVVECSQNFGMPPVVVPPGIAPQLKQDLRDIFLSIHQSEQGRFILDNLGIDFFTLANDSEYDGIREMAQVCIEH</sequence>
<keyword evidence="2" id="KW-0732">Signal</keyword>
<dbReference type="InterPro" id="IPR005770">
    <property type="entry name" value="PhnD"/>
</dbReference>
<dbReference type="GO" id="GO:0055085">
    <property type="term" value="P:transmembrane transport"/>
    <property type="evidence" value="ECO:0007669"/>
    <property type="project" value="InterPro"/>
</dbReference>
<keyword evidence="5" id="KW-1185">Reference proteome</keyword>
<keyword evidence="3" id="KW-0472">Membrane</keyword>
<evidence type="ECO:0000313" key="4">
    <source>
        <dbReference type="EMBL" id="EAT14367.1"/>
    </source>
</evidence>
<protein>
    <submittedName>
        <fullName evidence="4">Phosphonate-binding periplasmic protein</fullName>
    </submittedName>
</protein>
<dbReference type="NCBIfam" id="TIGR01098">
    <property type="entry name" value="3A0109s03R"/>
    <property type="match status" value="1"/>
</dbReference>
<comment type="caution">
    <text evidence="4">The sequence shown here is derived from an EMBL/GenBank/DDBJ whole genome shotgun (WGS) entry which is preliminary data.</text>
</comment>
<dbReference type="RefSeq" id="WP_006002875.1">
    <property type="nucleotide sequence ID" value="NZ_AAEW02000030.1"/>
</dbReference>
<accession>Q1JVV9</accession>
<dbReference type="CDD" id="cd13571">
    <property type="entry name" value="PBP2_PnhD_1"/>
    <property type="match status" value="1"/>
</dbReference>
<comment type="similarity">
    <text evidence="1">Belongs to the phosphate/phosphite/phosphonate binding protein family.</text>
</comment>
<evidence type="ECO:0000256" key="2">
    <source>
        <dbReference type="ARBA" id="ARBA00022729"/>
    </source>
</evidence>
<evidence type="ECO:0000313" key="5">
    <source>
        <dbReference type="Proteomes" id="UP000005695"/>
    </source>
</evidence>
<dbReference type="PANTHER" id="PTHR35841">
    <property type="entry name" value="PHOSPHONATES-BINDING PERIPLASMIC PROTEIN"/>
    <property type="match status" value="1"/>
</dbReference>
<dbReference type="OrthoDB" id="527737at2"/>
<dbReference type="Proteomes" id="UP000005695">
    <property type="component" value="Unassembled WGS sequence"/>
</dbReference>
<dbReference type="EMBL" id="AAEW02000030">
    <property type="protein sequence ID" value="EAT14367.1"/>
    <property type="molecule type" value="Genomic_DNA"/>
</dbReference>
<dbReference type="Gene3D" id="3.40.190.10">
    <property type="entry name" value="Periplasmic binding protein-like II"/>
    <property type="match status" value="2"/>
</dbReference>
<keyword evidence="3" id="KW-1133">Transmembrane helix</keyword>
<evidence type="ECO:0000256" key="1">
    <source>
        <dbReference type="ARBA" id="ARBA00007162"/>
    </source>
</evidence>
<reference evidence="4" key="1">
    <citation type="submission" date="2006-05" db="EMBL/GenBank/DDBJ databases">
        <title>Annotation of the draft genome assembly of Desulfuromonas acetoxidans DSM 684.</title>
        <authorList>
            <consortium name="US DOE Joint Genome Institute (JGI-ORNL)"/>
            <person name="Larimer F."/>
            <person name="Land M."/>
            <person name="Hauser L."/>
        </authorList>
    </citation>
    <scope>NUCLEOTIDE SEQUENCE [LARGE SCALE GENOMIC DNA]</scope>
    <source>
        <strain evidence="4">DSM 684</strain>
    </source>
</reference>
<feature type="transmembrane region" description="Helical" evidence="3">
    <location>
        <begin position="6"/>
        <end position="23"/>
    </location>
</feature>
<keyword evidence="3" id="KW-0812">Transmembrane</keyword>
<dbReference type="GO" id="GO:0043190">
    <property type="term" value="C:ATP-binding cassette (ABC) transporter complex"/>
    <property type="evidence" value="ECO:0007669"/>
    <property type="project" value="InterPro"/>
</dbReference>
<dbReference type="AlphaFoldDB" id="Q1JVV9"/>
<reference evidence="4" key="2">
    <citation type="submission" date="2006-05" db="EMBL/GenBank/DDBJ databases">
        <title>Sequencing of the draft genome and assembly of Desulfuromonas acetoxidans DSM 684.</title>
        <authorList>
            <consortium name="US DOE Joint Genome Institute (JGI-PGF)"/>
            <person name="Copeland A."/>
            <person name="Lucas S."/>
            <person name="Lapidus A."/>
            <person name="Barry K."/>
            <person name="Detter J.C."/>
            <person name="Glavina del Rio T."/>
            <person name="Hammon N."/>
            <person name="Israni S."/>
            <person name="Dalin E."/>
            <person name="Tice H."/>
            <person name="Bruce D."/>
            <person name="Pitluck S."/>
            <person name="Richardson P."/>
        </authorList>
    </citation>
    <scope>NUCLEOTIDE SEQUENCE [LARGE SCALE GENOMIC DNA]</scope>
    <source>
        <strain evidence="4">DSM 684</strain>
    </source>
</reference>
<name>Q1JVV9_DESA6</name>
<evidence type="ECO:0000256" key="3">
    <source>
        <dbReference type="SAM" id="Phobius"/>
    </source>
</evidence>